<keyword evidence="3" id="KW-1185">Reference proteome</keyword>
<protein>
    <submittedName>
        <fullName evidence="2">Uncharacterized protein</fullName>
    </submittedName>
</protein>
<evidence type="ECO:0000313" key="3">
    <source>
        <dbReference type="Proteomes" id="UP000054144"/>
    </source>
</evidence>
<keyword evidence="1" id="KW-0472">Membrane</keyword>
<gene>
    <name evidence="2" type="ORF">FISHEDRAFT_75591</name>
</gene>
<accession>A0A0D7A6R5</accession>
<sequence>MPEAVVCSYTGQLMCTTTECDVRVEELDNKTVIVKYPLFKVYAFVRVSPIEAVIWLAGVIVLVFGTVEDSIYTKICALAALLLVRVAMLRGDCLGHVRVEGAGNPSDAEITSTVRDLYVPLLPPPNTSRSVAASASTSVTPAAAGMIICRIEEGTIYPNVARLNVAVVALEHG</sequence>
<evidence type="ECO:0000313" key="2">
    <source>
        <dbReference type="EMBL" id="KIY46498.1"/>
    </source>
</evidence>
<dbReference type="EMBL" id="KN882029">
    <property type="protein sequence ID" value="KIY46498.1"/>
    <property type="molecule type" value="Genomic_DNA"/>
</dbReference>
<dbReference type="Proteomes" id="UP000054144">
    <property type="component" value="Unassembled WGS sequence"/>
</dbReference>
<evidence type="ECO:0000256" key="1">
    <source>
        <dbReference type="SAM" id="Phobius"/>
    </source>
</evidence>
<feature type="transmembrane region" description="Helical" evidence="1">
    <location>
        <begin position="43"/>
        <end position="65"/>
    </location>
</feature>
<keyword evidence="1" id="KW-1133">Transmembrane helix</keyword>
<proteinExistence type="predicted"/>
<dbReference type="AlphaFoldDB" id="A0A0D7A6R5"/>
<name>A0A0D7A6R5_9AGAR</name>
<keyword evidence="1" id="KW-0812">Transmembrane</keyword>
<reference evidence="2 3" key="1">
    <citation type="journal article" date="2015" name="Fungal Genet. Biol.">
        <title>Evolution of novel wood decay mechanisms in Agaricales revealed by the genome sequences of Fistulina hepatica and Cylindrobasidium torrendii.</title>
        <authorList>
            <person name="Floudas D."/>
            <person name="Held B.W."/>
            <person name="Riley R."/>
            <person name="Nagy L.G."/>
            <person name="Koehler G."/>
            <person name="Ransdell A.S."/>
            <person name="Younus H."/>
            <person name="Chow J."/>
            <person name="Chiniquy J."/>
            <person name="Lipzen A."/>
            <person name="Tritt A."/>
            <person name="Sun H."/>
            <person name="Haridas S."/>
            <person name="LaButti K."/>
            <person name="Ohm R.A."/>
            <person name="Kues U."/>
            <person name="Blanchette R.A."/>
            <person name="Grigoriev I.V."/>
            <person name="Minto R.E."/>
            <person name="Hibbett D.S."/>
        </authorList>
    </citation>
    <scope>NUCLEOTIDE SEQUENCE [LARGE SCALE GENOMIC DNA]</scope>
    <source>
        <strain evidence="2 3">ATCC 64428</strain>
    </source>
</reference>
<dbReference type="OrthoDB" id="288203at2759"/>
<organism evidence="2 3">
    <name type="scientific">Fistulina hepatica ATCC 64428</name>
    <dbReference type="NCBI Taxonomy" id="1128425"/>
    <lineage>
        <taxon>Eukaryota</taxon>
        <taxon>Fungi</taxon>
        <taxon>Dikarya</taxon>
        <taxon>Basidiomycota</taxon>
        <taxon>Agaricomycotina</taxon>
        <taxon>Agaricomycetes</taxon>
        <taxon>Agaricomycetidae</taxon>
        <taxon>Agaricales</taxon>
        <taxon>Fistulinaceae</taxon>
        <taxon>Fistulina</taxon>
    </lineage>
</organism>